<evidence type="ECO:0000313" key="8">
    <source>
        <dbReference type="Proteomes" id="UP000219252"/>
    </source>
</evidence>
<proteinExistence type="predicted"/>
<accession>A0A285UEY4</accession>
<feature type="transmembrane region" description="Helical" evidence="6">
    <location>
        <begin position="36"/>
        <end position="57"/>
    </location>
</feature>
<evidence type="ECO:0000313" key="7">
    <source>
        <dbReference type="EMBL" id="SOC40237.1"/>
    </source>
</evidence>
<keyword evidence="3 6" id="KW-1133">Transmembrane helix</keyword>
<dbReference type="Pfam" id="PF01758">
    <property type="entry name" value="SBF"/>
    <property type="match status" value="1"/>
</dbReference>
<dbReference type="InterPro" id="IPR004710">
    <property type="entry name" value="Bilac:Na_transpt"/>
</dbReference>
<evidence type="ECO:0000256" key="6">
    <source>
        <dbReference type="SAM" id="Phobius"/>
    </source>
</evidence>
<dbReference type="InterPro" id="IPR038770">
    <property type="entry name" value="Na+/solute_symporter_sf"/>
</dbReference>
<sequence>MNPLQKIGKFAGDTFAIWVLVAAGLAMWTPENFKWLAQYITPLLGIVMFGMGMTLKLSDFKLVVRYPKGVFIGVIAQFVVMPLLAFGLAKLFQLPPELAVGVILVGCCPGGTSSNVMTLLAKGNTALSVTITSVTTLLAPIMTPALIYFLASAWLPVDFMAMFMSVVQVVLLPIILGAIAQFFFKPIVSKAVDVLPVVSVIAIVLIVAAVVSGSRDRIIESGLFILAIVILHNGLGYLVGYTVGKLFNLKYEDKKAVSIEVGMQNSGLGASLATAHFPDPITAVPSAIFSFWHNISGPILATYWSAKASRMEQKDDNGDGTPKNNEEKVTVGV</sequence>
<feature type="transmembrane region" description="Helical" evidence="6">
    <location>
        <begin position="161"/>
        <end position="184"/>
    </location>
</feature>
<dbReference type="Proteomes" id="UP000219252">
    <property type="component" value="Unassembled WGS sequence"/>
</dbReference>
<comment type="subcellular location">
    <subcellularLocation>
        <location evidence="1">Membrane</location>
        <topology evidence="1">Multi-pass membrane protein</topology>
    </subcellularLocation>
</comment>
<evidence type="ECO:0000256" key="4">
    <source>
        <dbReference type="ARBA" id="ARBA00023136"/>
    </source>
</evidence>
<dbReference type="Gene3D" id="1.20.1530.20">
    <property type="match status" value="1"/>
</dbReference>
<name>A0A285UEY4_9BACL</name>
<dbReference type="InterPro" id="IPR002657">
    <property type="entry name" value="BilAc:Na_symport/Acr3"/>
</dbReference>
<reference evidence="8" key="1">
    <citation type="submission" date="2017-08" db="EMBL/GenBank/DDBJ databases">
        <authorList>
            <person name="Varghese N."/>
            <person name="Submissions S."/>
        </authorList>
    </citation>
    <scope>NUCLEOTIDE SEQUENCE [LARGE SCALE GENOMIC DNA]</scope>
    <source>
        <strain evidence="8">JC23</strain>
    </source>
</reference>
<evidence type="ECO:0000256" key="3">
    <source>
        <dbReference type="ARBA" id="ARBA00022989"/>
    </source>
</evidence>
<feature type="transmembrane region" description="Helical" evidence="6">
    <location>
        <begin position="191"/>
        <end position="211"/>
    </location>
</feature>
<dbReference type="OrthoDB" id="9806785at2"/>
<dbReference type="RefSeq" id="WP_097149735.1">
    <property type="nucleotide sequence ID" value="NZ_OBQC01000007.1"/>
</dbReference>
<keyword evidence="2 6" id="KW-0812">Transmembrane</keyword>
<evidence type="ECO:0000256" key="1">
    <source>
        <dbReference type="ARBA" id="ARBA00004141"/>
    </source>
</evidence>
<dbReference type="PANTHER" id="PTHR10361">
    <property type="entry name" value="SODIUM-BILE ACID COTRANSPORTER"/>
    <property type="match status" value="1"/>
</dbReference>
<dbReference type="EMBL" id="OBQC01000007">
    <property type="protein sequence ID" value="SOC40237.1"/>
    <property type="molecule type" value="Genomic_DNA"/>
</dbReference>
<evidence type="ECO:0000256" key="2">
    <source>
        <dbReference type="ARBA" id="ARBA00022692"/>
    </source>
</evidence>
<feature type="compositionally biased region" description="Basic and acidic residues" evidence="5">
    <location>
        <begin position="324"/>
        <end position="333"/>
    </location>
</feature>
<feature type="transmembrane region" description="Helical" evidence="6">
    <location>
        <begin position="133"/>
        <end position="155"/>
    </location>
</feature>
<organism evidence="7 8">
    <name type="scientific">Ureibacillus acetophenoni</name>
    <dbReference type="NCBI Taxonomy" id="614649"/>
    <lineage>
        <taxon>Bacteria</taxon>
        <taxon>Bacillati</taxon>
        <taxon>Bacillota</taxon>
        <taxon>Bacilli</taxon>
        <taxon>Bacillales</taxon>
        <taxon>Caryophanaceae</taxon>
        <taxon>Ureibacillus</taxon>
    </lineage>
</organism>
<dbReference type="AlphaFoldDB" id="A0A285UEY4"/>
<evidence type="ECO:0000256" key="5">
    <source>
        <dbReference type="SAM" id="MobiDB-lite"/>
    </source>
</evidence>
<feature type="transmembrane region" description="Helical" evidence="6">
    <location>
        <begin position="12"/>
        <end position="30"/>
    </location>
</feature>
<feature type="transmembrane region" description="Helical" evidence="6">
    <location>
        <begin position="223"/>
        <end position="244"/>
    </location>
</feature>
<protein>
    <submittedName>
        <fullName evidence="7">BASS family bile acid:Na+ symporter</fullName>
    </submittedName>
</protein>
<feature type="region of interest" description="Disordered" evidence="5">
    <location>
        <begin position="312"/>
        <end position="333"/>
    </location>
</feature>
<dbReference type="PANTHER" id="PTHR10361:SF28">
    <property type="entry name" value="P3 PROTEIN-RELATED"/>
    <property type="match status" value="1"/>
</dbReference>
<feature type="transmembrane region" description="Helical" evidence="6">
    <location>
        <begin position="98"/>
        <end position="121"/>
    </location>
</feature>
<dbReference type="GO" id="GO:0016020">
    <property type="term" value="C:membrane"/>
    <property type="evidence" value="ECO:0007669"/>
    <property type="project" value="UniProtKB-SubCell"/>
</dbReference>
<feature type="transmembrane region" description="Helical" evidence="6">
    <location>
        <begin position="69"/>
        <end position="92"/>
    </location>
</feature>
<gene>
    <name evidence="7" type="ORF">SAMN05877842_107146</name>
</gene>
<keyword evidence="4 6" id="KW-0472">Membrane</keyword>
<keyword evidence="8" id="KW-1185">Reference proteome</keyword>